<protein>
    <submittedName>
        <fullName evidence="2">Uncharacterized protein</fullName>
    </submittedName>
</protein>
<feature type="transmembrane region" description="Helical" evidence="1">
    <location>
        <begin position="54"/>
        <end position="75"/>
    </location>
</feature>
<evidence type="ECO:0000256" key="1">
    <source>
        <dbReference type="SAM" id="Phobius"/>
    </source>
</evidence>
<evidence type="ECO:0000313" key="3">
    <source>
        <dbReference type="Proteomes" id="UP000807342"/>
    </source>
</evidence>
<organism evidence="2 3">
    <name type="scientific">Macrolepiota fuliginosa MF-IS2</name>
    <dbReference type="NCBI Taxonomy" id="1400762"/>
    <lineage>
        <taxon>Eukaryota</taxon>
        <taxon>Fungi</taxon>
        <taxon>Dikarya</taxon>
        <taxon>Basidiomycota</taxon>
        <taxon>Agaricomycotina</taxon>
        <taxon>Agaricomycetes</taxon>
        <taxon>Agaricomycetidae</taxon>
        <taxon>Agaricales</taxon>
        <taxon>Agaricineae</taxon>
        <taxon>Agaricaceae</taxon>
        <taxon>Macrolepiota</taxon>
    </lineage>
</organism>
<dbReference type="AlphaFoldDB" id="A0A9P5X9C1"/>
<comment type="caution">
    <text evidence="2">The sequence shown here is derived from an EMBL/GenBank/DDBJ whole genome shotgun (WGS) entry which is preliminary data.</text>
</comment>
<keyword evidence="1" id="KW-1133">Transmembrane helix</keyword>
<keyword evidence="3" id="KW-1185">Reference proteome</keyword>
<evidence type="ECO:0000313" key="2">
    <source>
        <dbReference type="EMBL" id="KAF9445171.1"/>
    </source>
</evidence>
<dbReference type="Proteomes" id="UP000807342">
    <property type="component" value="Unassembled WGS sequence"/>
</dbReference>
<keyword evidence="1" id="KW-0812">Transmembrane</keyword>
<name>A0A9P5X9C1_9AGAR</name>
<accession>A0A9P5X9C1</accession>
<feature type="transmembrane region" description="Helical" evidence="1">
    <location>
        <begin position="96"/>
        <end position="121"/>
    </location>
</feature>
<sequence length="142" mass="14545">MGPGGEWEDGRLGAINGAEFASDGAEFASDGAEFAISTIIGAEFFISNIIGAEFATSGIIGAELIVSGVIGANLIPRLASAKSCYQPSSSKTCLRLSLSPLIVWILYALMGLACTVLNPLAPVLSDSVLPLLVQSGARCSSH</sequence>
<reference evidence="2" key="1">
    <citation type="submission" date="2020-11" db="EMBL/GenBank/DDBJ databases">
        <authorList>
            <consortium name="DOE Joint Genome Institute"/>
            <person name="Ahrendt S."/>
            <person name="Riley R."/>
            <person name="Andreopoulos W."/>
            <person name="Labutti K."/>
            <person name="Pangilinan J."/>
            <person name="Ruiz-Duenas F.J."/>
            <person name="Barrasa J.M."/>
            <person name="Sanchez-Garcia M."/>
            <person name="Camarero S."/>
            <person name="Miyauchi S."/>
            <person name="Serrano A."/>
            <person name="Linde D."/>
            <person name="Babiker R."/>
            <person name="Drula E."/>
            <person name="Ayuso-Fernandez I."/>
            <person name="Pacheco R."/>
            <person name="Padilla G."/>
            <person name="Ferreira P."/>
            <person name="Barriuso J."/>
            <person name="Kellner H."/>
            <person name="Castanera R."/>
            <person name="Alfaro M."/>
            <person name="Ramirez L."/>
            <person name="Pisabarro A.G."/>
            <person name="Kuo A."/>
            <person name="Tritt A."/>
            <person name="Lipzen A."/>
            <person name="He G."/>
            <person name="Yan M."/>
            <person name="Ng V."/>
            <person name="Cullen D."/>
            <person name="Martin F."/>
            <person name="Rosso M.-N."/>
            <person name="Henrissat B."/>
            <person name="Hibbett D."/>
            <person name="Martinez A.T."/>
            <person name="Grigoriev I.V."/>
        </authorList>
    </citation>
    <scope>NUCLEOTIDE SEQUENCE</scope>
    <source>
        <strain evidence="2">MF-IS2</strain>
    </source>
</reference>
<proteinExistence type="predicted"/>
<dbReference type="EMBL" id="MU151320">
    <property type="protein sequence ID" value="KAF9445171.1"/>
    <property type="molecule type" value="Genomic_DNA"/>
</dbReference>
<gene>
    <name evidence="2" type="ORF">P691DRAFT_762748</name>
</gene>
<keyword evidence="1" id="KW-0472">Membrane</keyword>